<sequence>MKTVTILANDAGQRVDKFLTKTYPNLPQSMLYKCIRKKDIKLNGKRCEISTRLQEGDVLSLYLKDEFLQQSPKEYDFLKAPDKLAILYEDENIMILDKKPGLIVHPDENYHFDSLIARVQHYLYKKGEYRPEEENSFAPALINRIDRNTGGIVMAAKNAETLRIMNDKVRERELKKLYLCIVHGRMEKPQDTLEGYLEKNESQNRVYISKRPSADSKTIRTRYRVLDSCAPQGHTYSLLEVDLLTGRTHQIRAHLASIGHPLAGDGKYGTNAANKHCGFPYQALYSYKLKFEFSTPAGLLEYLNGRTFEARQIWFLEQFARWKNGGDSSRS</sequence>
<dbReference type="PANTHER" id="PTHR21600">
    <property type="entry name" value="MITOCHONDRIAL RNA PSEUDOURIDINE SYNTHASE"/>
    <property type="match status" value="1"/>
</dbReference>
<name>A0A9D1J0Y7_9FIRM</name>
<accession>A0A9D1J0Y7</accession>
<dbReference type="InterPro" id="IPR006145">
    <property type="entry name" value="PsdUridine_synth_RsuA/RluA"/>
</dbReference>
<dbReference type="InterPro" id="IPR020103">
    <property type="entry name" value="PsdUridine_synth_cat_dom_sf"/>
</dbReference>
<dbReference type="GO" id="GO:0000455">
    <property type="term" value="P:enzyme-directed rRNA pseudouridine synthesis"/>
    <property type="evidence" value="ECO:0007669"/>
    <property type="project" value="TreeGrafter"/>
</dbReference>
<evidence type="ECO:0000313" key="11">
    <source>
        <dbReference type="EMBL" id="HIR56650.1"/>
    </source>
</evidence>
<dbReference type="EC" id="5.4.99.-" evidence="9"/>
<reference evidence="11" key="1">
    <citation type="submission" date="2020-10" db="EMBL/GenBank/DDBJ databases">
        <authorList>
            <person name="Gilroy R."/>
        </authorList>
    </citation>
    <scope>NUCLEOTIDE SEQUENCE</scope>
    <source>
        <strain evidence="11">ChiSjej1B19-7085</strain>
    </source>
</reference>
<dbReference type="CDD" id="cd00165">
    <property type="entry name" value="S4"/>
    <property type="match status" value="1"/>
</dbReference>
<evidence type="ECO:0000256" key="6">
    <source>
        <dbReference type="ARBA" id="ARBA00023235"/>
    </source>
</evidence>
<comment type="catalytic activity">
    <reaction evidence="1 9">
        <text>a uridine in RNA = a pseudouridine in RNA</text>
        <dbReference type="Rhea" id="RHEA:48348"/>
        <dbReference type="Rhea" id="RHEA-COMP:12068"/>
        <dbReference type="Rhea" id="RHEA-COMP:12069"/>
        <dbReference type="ChEBI" id="CHEBI:65314"/>
        <dbReference type="ChEBI" id="CHEBI:65315"/>
    </reaction>
</comment>
<keyword evidence="8" id="KW-0694">RNA-binding</keyword>
<dbReference type="InterPro" id="IPR002942">
    <property type="entry name" value="S4_RNA-bd"/>
</dbReference>
<dbReference type="PROSITE" id="PS50889">
    <property type="entry name" value="S4"/>
    <property type="match status" value="1"/>
</dbReference>
<evidence type="ECO:0000256" key="5">
    <source>
        <dbReference type="ARBA" id="ARBA00022552"/>
    </source>
</evidence>
<evidence type="ECO:0000256" key="9">
    <source>
        <dbReference type="RuleBase" id="RU362028"/>
    </source>
</evidence>
<evidence type="ECO:0000256" key="1">
    <source>
        <dbReference type="ARBA" id="ARBA00000073"/>
    </source>
</evidence>
<comment type="catalytic activity">
    <reaction evidence="2">
        <text>uridine(955/2504/2580) in 23S rRNA = pseudouridine(955/2504/2580) in 23S rRNA</text>
        <dbReference type="Rhea" id="RHEA:42528"/>
        <dbReference type="Rhea" id="RHEA-COMP:10099"/>
        <dbReference type="Rhea" id="RHEA-COMP:10100"/>
        <dbReference type="ChEBI" id="CHEBI:65314"/>
        <dbReference type="ChEBI" id="CHEBI:65315"/>
        <dbReference type="EC" id="5.4.99.24"/>
    </reaction>
</comment>
<protein>
    <recommendedName>
        <fullName evidence="9">Pseudouridine synthase</fullName>
        <ecNumber evidence="9">5.4.99.-</ecNumber>
    </recommendedName>
</protein>
<evidence type="ECO:0000256" key="8">
    <source>
        <dbReference type="PROSITE-ProRule" id="PRU00182"/>
    </source>
</evidence>
<dbReference type="GO" id="GO:0120159">
    <property type="term" value="F:rRNA pseudouridine synthase activity"/>
    <property type="evidence" value="ECO:0007669"/>
    <property type="project" value="UniProtKB-ARBA"/>
</dbReference>
<evidence type="ECO:0000313" key="12">
    <source>
        <dbReference type="Proteomes" id="UP000886785"/>
    </source>
</evidence>
<reference evidence="11" key="2">
    <citation type="journal article" date="2021" name="PeerJ">
        <title>Extensive microbial diversity within the chicken gut microbiome revealed by metagenomics and culture.</title>
        <authorList>
            <person name="Gilroy R."/>
            <person name="Ravi A."/>
            <person name="Getino M."/>
            <person name="Pursley I."/>
            <person name="Horton D.L."/>
            <person name="Alikhan N.F."/>
            <person name="Baker D."/>
            <person name="Gharbi K."/>
            <person name="Hall N."/>
            <person name="Watson M."/>
            <person name="Adriaenssens E.M."/>
            <person name="Foster-Nyarko E."/>
            <person name="Jarju S."/>
            <person name="Secka A."/>
            <person name="Antonio M."/>
            <person name="Oren A."/>
            <person name="Chaudhuri R.R."/>
            <person name="La Ragione R."/>
            <person name="Hildebrand F."/>
            <person name="Pallen M.J."/>
        </authorList>
    </citation>
    <scope>NUCLEOTIDE SEQUENCE</scope>
    <source>
        <strain evidence="11">ChiSjej1B19-7085</strain>
    </source>
</reference>
<dbReference type="Gene3D" id="3.10.290.10">
    <property type="entry name" value="RNA-binding S4 domain"/>
    <property type="match status" value="1"/>
</dbReference>
<keyword evidence="6 9" id="KW-0413">Isomerase</keyword>
<keyword evidence="5" id="KW-0698">rRNA processing</keyword>
<dbReference type="SUPFAM" id="SSF55120">
    <property type="entry name" value="Pseudouridine synthase"/>
    <property type="match status" value="1"/>
</dbReference>
<dbReference type="SMART" id="SM00363">
    <property type="entry name" value="S4"/>
    <property type="match status" value="1"/>
</dbReference>
<evidence type="ECO:0000256" key="2">
    <source>
        <dbReference type="ARBA" id="ARBA00000381"/>
    </source>
</evidence>
<evidence type="ECO:0000259" key="10">
    <source>
        <dbReference type="SMART" id="SM00363"/>
    </source>
</evidence>
<evidence type="ECO:0000256" key="7">
    <source>
        <dbReference type="PIRSR" id="PIRSR606225-1"/>
    </source>
</evidence>
<gene>
    <name evidence="11" type="ORF">IAA54_03195</name>
</gene>
<dbReference type="PANTHER" id="PTHR21600:SF92">
    <property type="entry name" value="RIBOSOMAL LARGE SUBUNIT PSEUDOURIDINE SYNTHASE C"/>
    <property type="match status" value="1"/>
</dbReference>
<feature type="active site" evidence="7">
    <location>
        <position position="146"/>
    </location>
</feature>
<evidence type="ECO:0000256" key="4">
    <source>
        <dbReference type="ARBA" id="ARBA00010876"/>
    </source>
</evidence>
<dbReference type="Gene3D" id="3.30.2350.10">
    <property type="entry name" value="Pseudouridine synthase"/>
    <property type="match status" value="1"/>
</dbReference>
<dbReference type="Pfam" id="PF00849">
    <property type="entry name" value="PseudoU_synth_2"/>
    <property type="match status" value="1"/>
</dbReference>
<dbReference type="InterPro" id="IPR036986">
    <property type="entry name" value="S4_RNA-bd_sf"/>
</dbReference>
<feature type="domain" description="RNA-binding S4" evidence="10">
    <location>
        <begin position="13"/>
        <end position="72"/>
    </location>
</feature>
<comment type="similarity">
    <text evidence="4 9">Belongs to the pseudouridine synthase RluA family.</text>
</comment>
<dbReference type="CDD" id="cd02869">
    <property type="entry name" value="PseudoU_synth_RluA_like"/>
    <property type="match status" value="1"/>
</dbReference>
<dbReference type="EMBL" id="DVHF01000037">
    <property type="protein sequence ID" value="HIR56650.1"/>
    <property type="molecule type" value="Genomic_DNA"/>
</dbReference>
<dbReference type="InterPro" id="IPR050188">
    <property type="entry name" value="RluA_PseudoU_synthase"/>
</dbReference>
<dbReference type="Proteomes" id="UP000886785">
    <property type="component" value="Unassembled WGS sequence"/>
</dbReference>
<evidence type="ECO:0000256" key="3">
    <source>
        <dbReference type="ARBA" id="ARBA00002876"/>
    </source>
</evidence>
<comment type="function">
    <text evidence="3">Responsible for synthesis of pseudouridine from uracil at positions 955, 2504 and 2580 in 23S ribosomal RNA.</text>
</comment>
<dbReference type="NCBIfam" id="TIGR00005">
    <property type="entry name" value="rluA_subfam"/>
    <property type="match status" value="1"/>
</dbReference>
<organism evidence="11 12">
    <name type="scientific">Candidatus Gallacutalibacter pullicola</name>
    <dbReference type="NCBI Taxonomy" id="2840830"/>
    <lineage>
        <taxon>Bacteria</taxon>
        <taxon>Bacillati</taxon>
        <taxon>Bacillota</taxon>
        <taxon>Clostridia</taxon>
        <taxon>Eubacteriales</taxon>
        <taxon>Candidatus Gallacutalibacter</taxon>
    </lineage>
</organism>
<comment type="caution">
    <text evidence="11">The sequence shown here is derived from an EMBL/GenBank/DDBJ whole genome shotgun (WGS) entry which is preliminary data.</text>
</comment>
<dbReference type="SUPFAM" id="SSF55174">
    <property type="entry name" value="Alpha-L RNA-binding motif"/>
    <property type="match status" value="1"/>
</dbReference>
<dbReference type="GO" id="GO:0003723">
    <property type="term" value="F:RNA binding"/>
    <property type="evidence" value="ECO:0007669"/>
    <property type="project" value="UniProtKB-KW"/>
</dbReference>
<proteinExistence type="inferred from homology"/>
<dbReference type="AlphaFoldDB" id="A0A9D1J0Y7"/>
<dbReference type="InterPro" id="IPR006225">
    <property type="entry name" value="PsdUridine_synth_RluC/D"/>
</dbReference>